<feature type="non-terminal residue" evidence="2">
    <location>
        <position position="1"/>
    </location>
</feature>
<dbReference type="InterPro" id="IPR032071">
    <property type="entry name" value="DUF4806"/>
</dbReference>
<accession>A0ABV0ZLL7</accession>
<gene>
    <name evidence="2" type="ORF">AMECASPLE_011070</name>
</gene>
<dbReference type="EMBL" id="JAHRIP010066490">
    <property type="protein sequence ID" value="MEQ2306712.1"/>
    <property type="molecule type" value="Genomic_DNA"/>
</dbReference>
<sequence length="231" mass="25195">ENHALLQNILTNQEMMMDQMKINFTTVQGLKSATEEDIGVEPNLLPLAHPQSVENLEERLRNSPDLKNQLKNALALKGGGDIKECVKRVAASLTHTLAKNMNMQGINGKIGFQHLQVKEVMIVQKLFWASAGSPVCPQLAHVWAASGKSELGHQRAIILCGIWAESSEREKGVEEFHASADTQQSSPFSSLVASVAESRPLDLLRCRPPALPTSYASSPPLLISSPPSLRC</sequence>
<dbReference type="Proteomes" id="UP001469553">
    <property type="component" value="Unassembled WGS sequence"/>
</dbReference>
<protein>
    <recommendedName>
        <fullName evidence="1">DUF4806 domain-containing protein</fullName>
    </recommendedName>
</protein>
<evidence type="ECO:0000313" key="2">
    <source>
        <dbReference type="EMBL" id="MEQ2306712.1"/>
    </source>
</evidence>
<reference evidence="2 3" key="1">
    <citation type="submission" date="2021-06" db="EMBL/GenBank/DDBJ databases">
        <authorList>
            <person name="Palmer J.M."/>
        </authorList>
    </citation>
    <scope>NUCLEOTIDE SEQUENCE [LARGE SCALE GENOMIC DNA]</scope>
    <source>
        <strain evidence="2 3">AS_MEX2019</strain>
        <tissue evidence="2">Muscle</tissue>
    </source>
</reference>
<name>A0ABV0ZLL7_9TELE</name>
<evidence type="ECO:0000313" key="3">
    <source>
        <dbReference type="Proteomes" id="UP001469553"/>
    </source>
</evidence>
<dbReference type="Pfam" id="PF16064">
    <property type="entry name" value="DUF4806"/>
    <property type="match status" value="1"/>
</dbReference>
<keyword evidence="3" id="KW-1185">Reference proteome</keyword>
<proteinExistence type="predicted"/>
<feature type="domain" description="DUF4806" evidence="1">
    <location>
        <begin position="43"/>
        <end position="121"/>
    </location>
</feature>
<organism evidence="2 3">
    <name type="scientific">Ameca splendens</name>
    <dbReference type="NCBI Taxonomy" id="208324"/>
    <lineage>
        <taxon>Eukaryota</taxon>
        <taxon>Metazoa</taxon>
        <taxon>Chordata</taxon>
        <taxon>Craniata</taxon>
        <taxon>Vertebrata</taxon>
        <taxon>Euteleostomi</taxon>
        <taxon>Actinopterygii</taxon>
        <taxon>Neopterygii</taxon>
        <taxon>Teleostei</taxon>
        <taxon>Neoteleostei</taxon>
        <taxon>Acanthomorphata</taxon>
        <taxon>Ovalentaria</taxon>
        <taxon>Atherinomorphae</taxon>
        <taxon>Cyprinodontiformes</taxon>
        <taxon>Goodeidae</taxon>
        <taxon>Ameca</taxon>
    </lineage>
</organism>
<evidence type="ECO:0000259" key="1">
    <source>
        <dbReference type="Pfam" id="PF16064"/>
    </source>
</evidence>
<comment type="caution">
    <text evidence="2">The sequence shown here is derived from an EMBL/GenBank/DDBJ whole genome shotgun (WGS) entry which is preliminary data.</text>
</comment>